<keyword evidence="3" id="KW-1185">Reference proteome</keyword>
<dbReference type="SUPFAM" id="SSF50985">
    <property type="entry name" value="RCC1/BLIP-II"/>
    <property type="match status" value="1"/>
</dbReference>
<protein>
    <submittedName>
        <fullName evidence="2">Uncharacterized protein</fullName>
    </submittedName>
</protein>
<dbReference type="InterPro" id="IPR009091">
    <property type="entry name" value="RCC1/BLIP-II"/>
</dbReference>
<proteinExistence type="predicted"/>
<dbReference type="GeneTree" id="ENSGT00960000190929"/>
<evidence type="ECO:0000313" key="3">
    <source>
        <dbReference type="Proteomes" id="UP000233180"/>
    </source>
</evidence>
<reference evidence="2 3" key="1">
    <citation type="submission" date="2016-06" db="EMBL/GenBank/DDBJ databases">
        <title>Genome of Rhinopithecus bieti.</title>
        <authorList>
            <person name="Wu"/>
            <person name="C.-I. and Zhang"/>
            <person name="Y."/>
        </authorList>
    </citation>
    <scope>NUCLEOTIDE SEQUENCE</scope>
</reference>
<evidence type="ECO:0000313" key="2">
    <source>
        <dbReference type="Ensembl" id="ENSRBIP00000027366.1"/>
    </source>
</evidence>
<sequence length="73" mass="8105">MYFCWGTDSRELQRPRTERSPGAELLQAASGERHSLLLLTNHRVLSCGDNSRGQLGRRGAPRGEWPGIGNPKC</sequence>
<dbReference type="InterPro" id="IPR000408">
    <property type="entry name" value="Reg_chr_condens"/>
</dbReference>
<dbReference type="Pfam" id="PF13540">
    <property type="entry name" value="RCC1_2"/>
    <property type="match status" value="1"/>
</dbReference>
<dbReference type="Ensembl" id="ENSRBIT00000051297.1">
    <property type="protein sequence ID" value="ENSRBIP00000027366.1"/>
    <property type="gene ID" value="ENSRBIG00000037553.1"/>
</dbReference>
<feature type="region of interest" description="Disordered" evidence="1">
    <location>
        <begin position="50"/>
        <end position="73"/>
    </location>
</feature>
<reference evidence="2" key="3">
    <citation type="submission" date="2025-09" db="UniProtKB">
        <authorList>
            <consortium name="Ensembl"/>
        </authorList>
    </citation>
    <scope>IDENTIFICATION</scope>
</reference>
<dbReference type="AlphaFoldDB" id="A0A2K6LV17"/>
<organism evidence="2 3">
    <name type="scientific">Rhinopithecus bieti</name>
    <name type="common">Black snub-nosed monkey</name>
    <name type="synonym">Pygathrix bieti</name>
    <dbReference type="NCBI Taxonomy" id="61621"/>
    <lineage>
        <taxon>Eukaryota</taxon>
        <taxon>Metazoa</taxon>
        <taxon>Chordata</taxon>
        <taxon>Craniata</taxon>
        <taxon>Vertebrata</taxon>
        <taxon>Euteleostomi</taxon>
        <taxon>Mammalia</taxon>
        <taxon>Eutheria</taxon>
        <taxon>Euarchontoglires</taxon>
        <taxon>Primates</taxon>
        <taxon>Haplorrhini</taxon>
        <taxon>Catarrhini</taxon>
        <taxon>Cercopithecidae</taxon>
        <taxon>Colobinae</taxon>
        <taxon>Rhinopithecus</taxon>
    </lineage>
</organism>
<name>A0A2K6LV17_RHIBE</name>
<accession>A0A2K6LV17</accession>
<evidence type="ECO:0000256" key="1">
    <source>
        <dbReference type="SAM" id="MobiDB-lite"/>
    </source>
</evidence>
<reference evidence="2" key="2">
    <citation type="submission" date="2025-08" db="UniProtKB">
        <authorList>
            <consortium name="Ensembl"/>
        </authorList>
    </citation>
    <scope>IDENTIFICATION</scope>
</reference>
<dbReference type="Proteomes" id="UP000233180">
    <property type="component" value="Unassembled WGS sequence"/>
</dbReference>
<dbReference type="PROSITE" id="PS00626">
    <property type="entry name" value="RCC1_2"/>
    <property type="match status" value="1"/>
</dbReference>
<dbReference type="STRING" id="61621.ENSRBIP00000027366"/>
<dbReference type="Gene3D" id="2.130.10.30">
    <property type="entry name" value="Regulator of chromosome condensation 1/beta-lactamase-inhibitor protein II"/>
    <property type="match status" value="1"/>
</dbReference>